<evidence type="ECO:0000256" key="5">
    <source>
        <dbReference type="ARBA" id="ARBA00022679"/>
    </source>
</evidence>
<evidence type="ECO:0000313" key="13">
    <source>
        <dbReference type="Proteomes" id="UP000193144"/>
    </source>
</evidence>
<feature type="domain" description="SET" evidence="9">
    <location>
        <begin position="433"/>
        <end position="549"/>
    </location>
</feature>
<dbReference type="SUPFAM" id="SSF82199">
    <property type="entry name" value="SET domain"/>
    <property type="match status" value="1"/>
</dbReference>
<dbReference type="InterPro" id="IPR001214">
    <property type="entry name" value="SET_dom"/>
</dbReference>
<feature type="region of interest" description="Disordered" evidence="8">
    <location>
        <begin position="212"/>
        <end position="267"/>
    </location>
</feature>
<evidence type="ECO:0000256" key="6">
    <source>
        <dbReference type="ARBA" id="ARBA00022691"/>
    </source>
</evidence>
<dbReference type="PROSITE" id="PS50868">
    <property type="entry name" value="POST_SET"/>
    <property type="match status" value="1"/>
</dbReference>
<feature type="compositionally biased region" description="Polar residues" evidence="8">
    <location>
        <begin position="767"/>
        <end position="778"/>
    </location>
</feature>
<dbReference type="InterPro" id="IPR046341">
    <property type="entry name" value="SET_dom_sf"/>
</dbReference>
<dbReference type="FunFam" id="2.170.270.10:FF:000037">
    <property type="entry name" value="Histone-lysine N-methyltransferase"/>
    <property type="match status" value="1"/>
</dbReference>
<evidence type="ECO:0000259" key="10">
    <source>
        <dbReference type="PROSITE" id="PS50868"/>
    </source>
</evidence>
<feature type="domain" description="Post-SET" evidence="10">
    <location>
        <begin position="557"/>
        <end position="573"/>
    </location>
</feature>
<dbReference type="Pfam" id="PF00856">
    <property type="entry name" value="SET"/>
    <property type="match status" value="1"/>
</dbReference>
<feature type="compositionally biased region" description="Basic and acidic residues" evidence="8">
    <location>
        <begin position="653"/>
        <end position="663"/>
    </location>
</feature>
<dbReference type="EMBL" id="MCFA01000001">
    <property type="protein sequence ID" value="ORY19837.1"/>
    <property type="molecule type" value="Genomic_DNA"/>
</dbReference>
<keyword evidence="3" id="KW-0158">Chromosome</keyword>
<feature type="compositionally biased region" description="Polar residues" evidence="8">
    <location>
        <begin position="220"/>
        <end position="239"/>
    </location>
</feature>
<feature type="region of interest" description="Disordered" evidence="8">
    <location>
        <begin position="601"/>
        <end position="620"/>
    </location>
</feature>
<evidence type="ECO:0000256" key="3">
    <source>
        <dbReference type="ARBA" id="ARBA00022454"/>
    </source>
</evidence>
<dbReference type="PANTHER" id="PTHR22884">
    <property type="entry name" value="SET DOMAIN PROTEINS"/>
    <property type="match status" value="1"/>
</dbReference>
<feature type="region of interest" description="Disordered" evidence="8">
    <location>
        <begin position="1"/>
        <end position="100"/>
    </location>
</feature>
<dbReference type="Pfam" id="PF17907">
    <property type="entry name" value="AWS"/>
    <property type="match status" value="1"/>
</dbReference>
<comment type="subcellular location">
    <subcellularLocation>
        <location evidence="2">Chromosome</location>
    </subcellularLocation>
    <subcellularLocation>
        <location evidence="1">Nucleus</location>
    </subcellularLocation>
</comment>
<dbReference type="InterPro" id="IPR006560">
    <property type="entry name" value="AWS_dom"/>
</dbReference>
<feature type="compositionally biased region" description="Acidic residues" evidence="8">
    <location>
        <begin position="818"/>
        <end position="828"/>
    </location>
</feature>
<dbReference type="GO" id="GO:0032259">
    <property type="term" value="P:methylation"/>
    <property type="evidence" value="ECO:0007669"/>
    <property type="project" value="UniProtKB-KW"/>
</dbReference>
<dbReference type="Proteomes" id="UP000193144">
    <property type="component" value="Unassembled WGS sequence"/>
</dbReference>
<keyword evidence="6" id="KW-0949">S-adenosyl-L-methionine</keyword>
<feature type="compositionally biased region" description="Low complexity" evidence="8">
    <location>
        <begin position="740"/>
        <end position="766"/>
    </location>
</feature>
<evidence type="ECO:0008006" key="14">
    <source>
        <dbReference type="Google" id="ProtNLM"/>
    </source>
</evidence>
<dbReference type="GO" id="GO:0005634">
    <property type="term" value="C:nucleus"/>
    <property type="evidence" value="ECO:0007669"/>
    <property type="project" value="UniProtKB-SubCell"/>
</dbReference>
<evidence type="ECO:0000256" key="8">
    <source>
        <dbReference type="SAM" id="MobiDB-lite"/>
    </source>
</evidence>
<evidence type="ECO:0000256" key="7">
    <source>
        <dbReference type="ARBA" id="ARBA00023242"/>
    </source>
</evidence>
<gene>
    <name evidence="12" type="ORF">BCR34DRAFT_595283</name>
</gene>
<proteinExistence type="predicted"/>
<keyword evidence="5" id="KW-0808">Transferase</keyword>
<feature type="region of interest" description="Disordered" evidence="8">
    <location>
        <begin position="631"/>
        <end position="869"/>
    </location>
</feature>
<feature type="region of interest" description="Disordered" evidence="8">
    <location>
        <begin position="153"/>
        <end position="183"/>
    </location>
</feature>
<feature type="compositionally biased region" description="Low complexity" evidence="8">
    <location>
        <begin position="798"/>
        <end position="808"/>
    </location>
</feature>
<dbReference type="InterPro" id="IPR003616">
    <property type="entry name" value="Post-SET_dom"/>
</dbReference>
<keyword evidence="7" id="KW-0539">Nucleus</keyword>
<dbReference type="STRING" id="1231657.A0A1Y2AC24"/>
<evidence type="ECO:0000313" key="12">
    <source>
        <dbReference type="EMBL" id="ORY19837.1"/>
    </source>
</evidence>
<feature type="compositionally biased region" description="Low complexity" evidence="8">
    <location>
        <begin position="28"/>
        <end position="44"/>
    </location>
</feature>
<feature type="compositionally biased region" description="Low complexity" evidence="8">
    <location>
        <begin position="165"/>
        <end position="174"/>
    </location>
</feature>
<dbReference type="Gene3D" id="2.170.270.10">
    <property type="entry name" value="SET domain"/>
    <property type="match status" value="1"/>
</dbReference>
<dbReference type="OrthoDB" id="422362at2759"/>
<feature type="compositionally biased region" description="Basic and acidic residues" evidence="8">
    <location>
        <begin position="56"/>
        <end position="66"/>
    </location>
</feature>
<dbReference type="SMART" id="SM00317">
    <property type="entry name" value="SET"/>
    <property type="match status" value="1"/>
</dbReference>
<feature type="compositionally biased region" description="Basic residues" evidence="8">
    <location>
        <begin position="675"/>
        <end position="685"/>
    </location>
</feature>
<evidence type="ECO:0000256" key="2">
    <source>
        <dbReference type="ARBA" id="ARBA00004286"/>
    </source>
</evidence>
<name>A0A1Y2AC24_9PLEO</name>
<keyword evidence="13" id="KW-1185">Reference proteome</keyword>
<feature type="domain" description="AWS" evidence="11">
    <location>
        <begin position="376"/>
        <end position="423"/>
    </location>
</feature>
<reference evidence="12 13" key="1">
    <citation type="submission" date="2016-07" db="EMBL/GenBank/DDBJ databases">
        <title>Pervasive Adenine N6-methylation of Active Genes in Fungi.</title>
        <authorList>
            <consortium name="DOE Joint Genome Institute"/>
            <person name="Mondo S.J."/>
            <person name="Dannebaum R.O."/>
            <person name="Kuo R.C."/>
            <person name="Labutti K."/>
            <person name="Haridas S."/>
            <person name="Kuo A."/>
            <person name="Salamov A."/>
            <person name="Ahrendt S.R."/>
            <person name="Lipzen A."/>
            <person name="Sullivan W."/>
            <person name="Andreopoulos W.B."/>
            <person name="Clum A."/>
            <person name="Lindquist E."/>
            <person name="Daum C."/>
            <person name="Ramamoorthy G.K."/>
            <person name="Gryganskyi A."/>
            <person name="Culley D."/>
            <person name="Magnuson J.K."/>
            <person name="James T.Y."/>
            <person name="O'Malley M.A."/>
            <person name="Stajich J.E."/>
            <person name="Spatafora J.W."/>
            <person name="Visel A."/>
            <person name="Grigoriev I.V."/>
        </authorList>
    </citation>
    <scope>NUCLEOTIDE SEQUENCE [LARGE SCALE GENOMIC DNA]</scope>
    <source>
        <strain evidence="12 13">CBS 115471</strain>
    </source>
</reference>
<sequence length="896" mass="98609">MAGRNASPASTSSTASNVTVRTDHHLAARSSISASPPTSTPPTSHGDEASVLSDATKLDTVVELHGDVSTPRAQPEAQTTPGSAAEAAKSEGRRSARSTRAAVSTYNVQILAGTAIHTPTKYLPKHHENVLHGPLPKSAVHSLMATPAGKGIKAEADDSCDPAEEQLATEAAEAAQRRRSSRVTDLRKDAFRNLAAAGDAMAQKGQELLAAGKQKVQHALRNTMSESQSAASQHALTKSSPRKRARASTLPTPEDERSEAEPQKEFLKPKTKQWLTQGLYVGQYREFNPRFKESQNRLRRKSKPIKEKERDEVIPLPMFSGEQLLEADPTAHWRDFKLPFDTYHPLPRKIKVDGWVQLRKNRFIGESSALWKRDKQDSSQCYCSPEDGCGEACHNRIMSYECDSTNCPLTADECTNRPFAQLKKRAKGNRYDYGVEVMETGERGYGVRAMRMFDPHQIIVEYAGEIITQDECERRMKHVYKKDKCYYLMSFDNKMIIDATRGTIARFVNHSCEPNCEMIKWTVGGEPRMALFAGSRGIMTGEELTYDYNFDPFSSKNIQICKCGTESCRGVLGPKPKDWNRPKMTMTSSIVAGAKRKIQEVLGSSRGSSSVQNSPKKRKLSAIASSALTKAKNSITESASSQDKAKQTATELEAQKASRENRALRRSTSMTLTSRRSKVVHKASRRSLPVLKSSRHTTVTIKHKTPRSVPRPGALKPINKSSRLPSILQRNIPVSKARKSSSSLKAPKTPARSARSAKSPSPDSSPNITPASLRSANRPSAKKLKQSKLPFKALNLGSSKSSKSTKSTADSEPMVENTDSEDDDIEEEFNAKPSRTPKRPVTANSMRRATASAKKTFERSVRTSTRAVGVGKAGLRGDLNEGVRGNTIRMLTEDDD</sequence>
<dbReference type="GO" id="GO:0005694">
    <property type="term" value="C:chromosome"/>
    <property type="evidence" value="ECO:0007669"/>
    <property type="project" value="UniProtKB-SubCell"/>
</dbReference>
<protein>
    <recommendedName>
        <fullName evidence="14">SET domain-containing protein</fullName>
    </recommendedName>
</protein>
<keyword evidence="4" id="KW-0489">Methyltransferase</keyword>
<evidence type="ECO:0000256" key="1">
    <source>
        <dbReference type="ARBA" id="ARBA00004123"/>
    </source>
</evidence>
<evidence type="ECO:0000259" key="9">
    <source>
        <dbReference type="PROSITE" id="PS50280"/>
    </source>
</evidence>
<dbReference type="PROSITE" id="PS50280">
    <property type="entry name" value="SET"/>
    <property type="match status" value="1"/>
</dbReference>
<organism evidence="12 13">
    <name type="scientific">Clohesyomyces aquaticus</name>
    <dbReference type="NCBI Taxonomy" id="1231657"/>
    <lineage>
        <taxon>Eukaryota</taxon>
        <taxon>Fungi</taxon>
        <taxon>Dikarya</taxon>
        <taxon>Ascomycota</taxon>
        <taxon>Pezizomycotina</taxon>
        <taxon>Dothideomycetes</taxon>
        <taxon>Pleosporomycetidae</taxon>
        <taxon>Pleosporales</taxon>
        <taxon>Lindgomycetaceae</taxon>
        <taxon>Clohesyomyces</taxon>
    </lineage>
</organism>
<feature type="compositionally biased region" description="Low complexity" evidence="8">
    <location>
        <begin position="1"/>
        <end position="20"/>
    </location>
</feature>
<evidence type="ECO:0000256" key="4">
    <source>
        <dbReference type="ARBA" id="ARBA00022603"/>
    </source>
</evidence>
<evidence type="ECO:0000259" key="11">
    <source>
        <dbReference type="PROSITE" id="PS51215"/>
    </source>
</evidence>
<feature type="compositionally biased region" description="Polar residues" evidence="8">
    <location>
        <begin position="631"/>
        <end position="650"/>
    </location>
</feature>
<comment type="caution">
    <text evidence="12">The sequence shown here is derived from an EMBL/GenBank/DDBJ whole genome shotgun (WGS) entry which is preliminary data.</text>
</comment>
<dbReference type="PROSITE" id="PS51215">
    <property type="entry name" value="AWS"/>
    <property type="match status" value="1"/>
</dbReference>
<dbReference type="InterPro" id="IPR050777">
    <property type="entry name" value="SET2_Histone-Lys_MeTrsfase"/>
</dbReference>
<dbReference type="SMART" id="SM00570">
    <property type="entry name" value="AWS"/>
    <property type="match status" value="1"/>
</dbReference>
<dbReference type="GO" id="GO:0042054">
    <property type="term" value="F:histone methyltransferase activity"/>
    <property type="evidence" value="ECO:0007669"/>
    <property type="project" value="InterPro"/>
</dbReference>
<dbReference type="AlphaFoldDB" id="A0A1Y2AC24"/>
<accession>A0A1Y2AC24</accession>